<dbReference type="InterPro" id="IPR057326">
    <property type="entry name" value="KR_dom"/>
</dbReference>
<keyword evidence="2" id="KW-0560">Oxidoreductase</keyword>
<feature type="domain" description="Ketoreductase" evidence="5">
    <location>
        <begin position="22"/>
        <end position="155"/>
    </location>
</feature>
<dbReference type="RefSeq" id="WP_034962038.1">
    <property type="nucleotide sequence ID" value="NZ_JMIW01000009.1"/>
</dbReference>
<dbReference type="Pfam" id="PF00106">
    <property type="entry name" value="adh_short"/>
    <property type="match status" value="1"/>
</dbReference>
<name>A0A074M5B8_ERYLO</name>
<dbReference type="SMART" id="SM00822">
    <property type="entry name" value="PKS_KR"/>
    <property type="match status" value="1"/>
</dbReference>
<evidence type="ECO:0000313" key="6">
    <source>
        <dbReference type="EMBL" id="KEO88514.1"/>
    </source>
</evidence>
<dbReference type="FunFam" id="3.40.50.720:FF:000594">
    <property type="entry name" value="Short-chain oxidoreductase"/>
    <property type="match status" value="1"/>
</dbReference>
<dbReference type="OrthoDB" id="109589at2"/>
<proteinExistence type="inferred from homology"/>
<dbReference type="GO" id="GO:0016491">
    <property type="term" value="F:oxidoreductase activity"/>
    <property type="evidence" value="ECO:0007669"/>
    <property type="project" value="UniProtKB-KW"/>
</dbReference>
<keyword evidence="7" id="KW-1185">Reference proteome</keyword>
<dbReference type="PANTHER" id="PTHR24320">
    <property type="entry name" value="RETINOL DEHYDROGENASE"/>
    <property type="match status" value="1"/>
</dbReference>
<dbReference type="eggNOG" id="COG1028">
    <property type="taxonomic scope" value="Bacteria"/>
</dbReference>
<dbReference type="STRING" id="1044.EH31_16265"/>
<dbReference type="PRINTS" id="PR00080">
    <property type="entry name" value="SDRFAMILY"/>
</dbReference>
<evidence type="ECO:0000313" key="7">
    <source>
        <dbReference type="Proteomes" id="UP000027647"/>
    </source>
</evidence>
<organism evidence="6 7">
    <name type="scientific">Erythrobacter longus</name>
    <dbReference type="NCBI Taxonomy" id="1044"/>
    <lineage>
        <taxon>Bacteria</taxon>
        <taxon>Pseudomonadati</taxon>
        <taxon>Pseudomonadota</taxon>
        <taxon>Alphaproteobacteria</taxon>
        <taxon>Sphingomonadales</taxon>
        <taxon>Erythrobacteraceae</taxon>
        <taxon>Erythrobacter/Porphyrobacter group</taxon>
        <taxon>Erythrobacter</taxon>
    </lineage>
</organism>
<dbReference type="Proteomes" id="UP000027647">
    <property type="component" value="Unassembled WGS sequence"/>
</dbReference>
<evidence type="ECO:0000256" key="3">
    <source>
        <dbReference type="ARBA" id="ARBA00071493"/>
    </source>
</evidence>
<dbReference type="AlphaFoldDB" id="A0A074M5B8"/>
<reference evidence="6 7" key="1">
    <citation type="submission" date="2014-04" db="EMBL/GenBank/DDBJ databases">
        <title>A comprehensive comparison of genomes of Erythrobacter spp. strains.</title>
        <authorList>
            <person name="Zheng Q."/>
        </authorList>
    </citation>
    <scope>NUCLEOTIDE SEQUENCE [LARGE SCALE GENOMIC DNA]</scope>
    <source>
        <strain evidence="6 7">DSM 6997</strain>
    </source>
</reference>
<evidence type="ECO:0000256" key="4">
    <source>
        <dbReference type="RuleBase" id="RU000363"/>
    </source>
</evidence>
<evidence type="ECO:0000256" key="2">
    <source>
        <dbReference type="ARBA" id="ARBA00023002"/>
    </source>
</evidence>
<evidence type="ECO:0000259" key="5">
    <source>
        <dbReference type="SMART" id="SM00822"/>
    </source>
</evidence>
<comment type="similarity">
    <text evidence="1 4">Belongs to the short-chain dehydrogenases/reductases (SDR) family.</text>
</comment>
<dbReference type="InterPro" id="IPR036291">
    <property type="entry name" value="NAD(P)-bd_dom_sf"/>
</dbReference>
<sequence>MAAFGENTTADEVLEGVDLSGKTVLVTGGSSGLGQETARAMAAKGAHVVICARNPAQMEEAVAAIKAEVPDAKLDTLTCDLASLESIKAAGAEANKRFEKIDILINNAGVMACPKMDTADGFEMQFGTNHLGHFALTRHLMPLIEAGAGKAGGGRIVNLSSRGHHIGPADLDDPNFETSEYSPWESYGRSKTANILFTRGLEDRFAAKGIHAYAVHPGGIQTNLGRHLTEEDNKFLMKRMKQQAEESGKATMFKTIPEGAATQVWAATAAELEGQGGVYCEDCHVAEVDDVSSNGGVRSYALDKATSDRLWALSEKMTHAVFA</sequence>
<gene>
    <name evidence="6" type="ORF">EH31_16265</name>
</gene>
<dbReference type="SUPFAM" id="SSF51735">
    <property type="entry name" value="NAD(P)-binding Rossmann-fold domains"/>
    <property type="match status" value="1"/>
</dbReference>
<dbReference type="EMBL" id="JMIW01000009">
    <property type="protein sequence ID" value="KEO88514.1"/>
    <property type="molecule type" value="Genomic_DNA"/>
</dbReference>
<dbReference type="PANTHER" id="PTHR24320:SF272">
    <property type="entry name" value="NAD(P)-BINDING ROSSMANN-FOLD SUPERFAMILY PROTEIN"/>
    <property type="match status" value="1"/>
</dbReference>
<accession>A0A074M5B8</accession>
<dbReference type="Gene3D" id="3.40.50.720">
    <property type="entry name" value="NAD(P)-binding Rossmann-like Domain"/>
    <property type="match status" value="1"/>
</dbReference>
<evidence type="ECO:0000256" key="1">
    <source>
        <dbReference type="ARBA" id="ARBA00006484"/>
    </source>
</evidence>
<protein>
    <recommendedName>
        <fullName evidence="3">Probable oxidoreductase</fullName>
    </recommendedName>
</protein>
<dbReference type="CDD" id="cd05327">
    <property type="entry name" value="retinol-DH_like_SDR_c_like"/>
    <property type="match status" value="1"/>
</dbReference>
<dbReference type="InterPro" id="IPR002347">
    <property type="entry name" value="SDR_fam"/>
</dbReference>
<dbReference type="PRINTS" id="PR00081">
    <property type="entry name" value="GDHRDH"/>
</dbReference>
<comment type="caution">
    <text evidence="6">The sequence shown here is derived from an EMBL/GenBank/DDBJ whole genome shotgun (WGS) entry which is preliminary data.</text>
</comment>